<dbReference type="AlphaFoldDB" id="A0A1N7D008"/>
<keyword evidence="2" id="KW-1185">Reference proteome</keyword>
<evidence type="ECO:0000313" key="2">
    <source>
        <dbReference type="Proteomes" id="UP000186218"/>
    </source>
</evidence>
<gene>
    <name evidence="1" type="ORF">SAMN05445060_0467</name>
</gene>
<proteinExistence type="predicted"/>
<protein>
    <submittedName>
        <fullName evidence="1">Glycosyltransferase involved in cell wall bisynthesis</fullName>
    </submittedName>
</protein>
<dbReference type="SUPFAM" id="SSF53756">
    <property type="entry name" value="UDP-Glycosyltransferase/glycogen phosphorylase"/>
    <property type="match status" value="1"/>
</dbReference>
<dbReference type="Pfam" id="PF13692">
    <property type="entry name" value="Glyco_trans_1_4"/>
    <property type="match status" value="1"/>
</dbReference>
<keyword evidence="1" id="KW-0808">Transferase</keyword>
<evidence type="ECO:0000313" key="1">
    <source>
        <dbReference type="EMBL" id="SIR69025.1"/>
    </source>
</evidence>
<dbReference type="STRING" id="1344003.SAMN05445060_0467"/>
<accession>A0A1N7D008</accession>
<sequence length="375" mass="41535">MTRVTYLLSKDPTLDHGGDIALSRLMMDITRDFADVRTICLSTEPDRAPVPGVTRVAKPKVSPSLLVGSARTRRSICHQRYDIDTLGAAIESAAHADDAPDIWVAEHSYMAESFLRARVPDRRFVINTVNTESQVWKVTRGILGRVEAPRILADEVRVAKSADAVGTYDAEEAEFYRSEGVFGARWIDLTLPPEKKLDLAETPQRLVFMGTRDWPPNQEAFEIALRLWPRISAGIPDAELCIIGAKAKGHKDPVYPPGVRDLGFVDDLHEFLSTCRALMAPIETGGGVRVKILDAASRGLPVIGTSAAIGSLGPVFGLEPLDDEWTFVKECRRYLLDREHARTQGDLLYERNAQRWNDGLPQRSVEELISPGQLG</sequence>
<dbReference type="Proteomes" id="UP000186218">
    <property type="component" value="Unassembled WGS sequence"/>
</dbReference>
<organism evidence="1 2">
    <name type="scientific">Williamsia sterculiae</name>
    <dbReference type="NCBI Taxonomy" id="1344003"/>
    <lineage>
        <taxon>Bacteria</taxon>
        <taxon>Bacillati</taxon>
        <taxon>Actinomycetota</taxon>
        <taxon>Actinomycetes</taxon>
        <taxon>Mycobacteriales</taxon>
        <taxon>Nocardiaceae</taxon>
        <taxon>Williamsia</taxon>
    </lineage>
</organism>
<dbReference type="Gene3D" id="3.40.50.2000">
    <property type="entry name" value="Glycogen Phosphorylase B"/>
    <property type="match status" value="1"/>
</dbReference>
<dbReference type="EMBL" id="FTNT01000001">
    <property type="protein sequence ID" value="SIR69025.1"/>
    <property type="molecule type" value="Genomic_DNA"/>
</dbReference>
<name>A0A1N7D008_9NOCA</name>
<reference evidence="1 2" key="1">
    <citation type="submission" date="2017-01" db="EMBL/GenBank/DDBJ databases">
        <authorList>
            <person name="Mah S.A."/>
            <person name="Swanson W.J."/>
            <person name="Moy G.W."/>
            <person name="Vacquier V.D."/>
        </authorList>
    </citation>
    <scope>NUCLEOTIDE SEQUENCE [LARGE SCALE GENOMIC DNA]</scope>
    <source>
        <strain evidence="1 2">CPCC 203464</strain>
    </source>
</reference>
<dbReference type="GO" id="GO:0016740">
    <property type="term" value="F:transferase activity"/>
    <property type="evidence" value="ECO:0007669"/>
    <property type="project" value="UniProtKB-KW"/>
</dbReference>
<dbReference type="OrthoDB" id="9807209at2"/>
<dbReference type="RefSeq" id="WP_076476071.1">
    <property type="nucleotide sequence ID" value="NZ_FTNT01000001.1"/>
</dbReference>